<accession>A0ACC0LL07</accession>
<gene>
    <name evidence="1" type="ORF">RHMOL_Rhmol12G0186500</name>
</gene>
<dbReference type="EMBL" id="CM046399">
    <property type="protein sequence ID" value="KAI8528936.1"/>
    <property type="molecule type" value="Genomic_DNA"/>
</dbReference>
<keyword evidence="2" id="KW-1185">Reference proteome</keyword>
<comment type="caution">
    <text evidence="1">The sequence shown here is derived from an EMBL/GenBank/DDBJ whole genome shotgun (WGS) entry which is preliminary data.</text>
</comment>
<reference evidence="1" key="1">
    <citation type="submission" date="2022-02" db="EMBL/GenBank/DDBJ databases">
        <title>Plant Genome Project.</title>
        <authorList>
            <person name="Zhang R.-G."/>
        </authorList>
    </citation>
    <scope>NUCLEOTIDE SEQUENCE</scope>
    <source>
        <strain evidence="1">AT1</strain>
    </source>
</reference>
<organism evidence="1 2">
    <name type="scientific">Rhododendron molle</name>
    <name type="common">Chinese azalea</name>
    <name type="synonym">Azalea mollis</name>
    <dbReference type="NCBI Taxonomy" id="49168"/>
    <lineage>
        <taxon>Eukaryota</taxon>
        <taxon>Viridiplantae</taxon>
        <taxon>Streptophyta</taxon>
        <taxon>Embryophyta</taxon>
        <taxon>Tracheophyta</taxon>
        <taxon>Spermatophyta</taxon>
        <taxon>Magnoliopsida</taxon>
        <taxon>eudicotyledons</taxon>
        <taxon>Gunneridae</taxon>
        <taxon>Pentapetalae</taxon>
        <taxon>asterids</taxon>
        <taxon>Ericales</taxon>
        <taxon>Ericaceae</taxon>
        <taxon>Ericoideae</taxon>
        <taxon>Rhodoreae</taxon>
        <taxon>Rhododendron</taxon>
    </lineage>
</organism>
<proteinExistence type="predicted"/>
<evidence type="ECO:0000313" key="1">
    <source>
        <dbReference type="EMBL" id="KAI8528936.1"/>
    </source>
</evidence>
<protein>
    <submittedName>
        <fullName evidence="1">Uncharacterized protein</fullName>
    </submittedName>
</protein>
<sequence>MEATILTNRPPLPKPPTSQSNLRMKVDRTNLPVLPPPPPSILYDSIIDRLLQVSSSAQGSNNTTKPITTQNSKPKTKSLQITRTPLTSLPITSSPPYNYYQEQKRHRLKNSNTRSHDDNDDKLAFMPPSCKSMLNSIVDEPLSSLNTFFDTVKFELTQLDFASLLKGLDVLGNWEKALFLFEWLVLNNAENTTKLGNQAIEMMAWILGRESQHLIASRLFDVIPIKDYSLDVRAYTTILNAYSQSGKYESAVSLFEHINENGPSPTLVTYNVMLAVYGKMGRSWNKILGLLDVTKKRGFEFDDFTCSSVFTACGRDGLLEEAKNFFADLKSQGYVPGMCAYNSLLKLFAKSGIYSEALAVLKEMEESDCPPDLETYNQLVAAYVTAGFHEEGTALIGTMISKGVLPNVITYMNLICGYGKVGKVDKALSLFNLMKESGCVPHVHTFNTILVMLAKTSRYEKMMEILREMESYGCAPDRTTWNAMLCMFRDRGMRKHAHRIFQEMKNCGIDPDRDTFHTLMQAFGRTGLGSDAAKVHDGMMKSGYTPCVRTYNALLDALAHQGDWKAAESVILDMRKKGFKPNDKSYSLMLHCYATRRYLRGIDMIANEIYNGHIFPSWLLLKSLFRANFKCRSLMRTERAFQELQKNGYKLDLVVYNSMIAICSRNKMYVRAHEMLDLIQESGLQPNLITYNCLIDMYATAGECWKAEEMLKSIQKSREKPNIVSYNTVIKGFCRKGLMNDATRILSEMTIQGIRPCIITFNTIVAGYARKGCFTEVNDVISYMIKNNCRPCELTYKTVVDGYRKAEKYDEAIYFVSEIRKMDNSFDEPSLQRLASYIRATMNSRTEGGSIRHMVSRPKDGPGMDTSLYAYMPDPL</sequence>
<evidence type="ECO:0000313" key="2">
    <source>
        <dbReference type="Proteomes" id="UP001062846"/>
    </source>
</evidence>
<dbReference type="Proteomes" id="UP001062846">
    <property type="component" value="Chromosome 12"/>
</dbReference>
<name>A0ACC0LL07_RHOML</name>